<name>A0A5C0UHZ5_9RICK</name>
<dbReference type="GO" id="GO:0005886">
    <property type="term" value="C:plasma membrane"/>
    <property type="evidence" value="ECO:0007669"/>
    <property type="project" value="TreeGrafter"/>
</dbReference>
<dbReference type="SUPFAM" id="SSF109604">
    <property type="entry name" value="HD-domain/PDEase-like"/>
    <property type="match status" value="1"/>
</dbReference>
<dbReference type="Gene3D" id="1.10.3210.10">
    <property type="entry name" value="Hypothetical protein af1432"/>
    <property type="match status" value="1"/>
</dbReference>
<keyword evidence="3" id="KW-1185">Reference proteome</keyword>
<accession>A0A5C0UHZ5</accession>
<reference evidence="2 3" key="1">
    <citation type="submission" date="2019-08" db="EMBL/GenBank/DDBJ databases">
        <title>Highly reduced genomes of protist endosymbionts show evolutionary convergence.</title>
        <authorList>
            <person name="George E."/>
            <person name="Husnik F."/>
            <person name="Tashyreva D."/>
            <person name="Prokopchuk G."/>
            <person name="Horak A."/>
            <person name="Kwong W.K."/>
            <person name="Lukes J."/>
            <person name="Keeling P.J."/>
        </authorList>
    </citation>
    <scope>NUCLEOTIDE SEQUENCE [LARGE SCALE GENOMIC DNA]</scope>
    <source>
        <strain evidence="2">1621</strain>
    </source>
</reference>
<dbReference type="KEGG" id="snay:FZC37_00295"/>
<protein>
    <submittedName>
        <fullName evidence="2">Bifunctional (P)ppGpp synthetase/guanosine-3',5'-bis(Diphosphate) 3'-pyrophosphohydrolase</fullName>
    </submittedName>
</protein>
<organism evidence="2 3">
    <name type="scientific">Candidatus Sneabacter namystus</name>
    <dbReference type="NCBI Taxonomy" id="2601646"/>
    <lineage>
        <taxon>Bacteria</taxon>
        <taxon>Pseudomonadati</taxon>
        <taxon>Pseudomonadota</taxon>
        <taxon>Alphaproteobacteria</taxon>
        <taxon>Rickettsiales</taxon>
        <taxon>Rickettsiaceae</taxon>
        <taxon>Rickettsieae</taxon>
        <taxon>Candidatus Sneabacter</taxon>
    </lineage>
</organism>
<dbReference type="GO" id="GO:0016787">
    <property type="term" value="F:hydrolase activity"/>
    <property type="evidence" value="ECO:0007669"/>
    <property type="project" value="UniProtKB-KW"/>
</dbReference>
<dbReference type="InterPro" id="IPR003607">
    <property type="entry name" value="HD/PDEase_dom"/>
</dbReference>
<dbReference type="OrthoDB" id="9805041at2"/>
<dbReference type="PANTHER" id="PTHR21262:SF31">
    <property type="entry name" value="GTP PYROPHOSPHOKINASE"/>
    <property type="match status" value="1"/>
</dbReference>
<dbReference type="SMART" id="SM00471">
    <property type="entry name" value="HDc"/>
    <property type="match status" value="1"/>
</dbReference>
<dbReference type="RefSeq" id="WP_148951748.1">
    <property type="nucleotide sequence ID" value="NZ_CP043312.1"/>
</dbReference>
<sequence>MTKLEKLNQESSSKVDLEKIERAIEFAKKYHDGQFRKNGEPFYSHPLEVAYLISDYCFKTCVIAASILHDVVEDTEATIGNILDHFGWRIATLVDGVTRYVGGEKVSIEYIVNRACEKDDFEILLIKLFDRLHNVRTANFLSREKRKAMLQETLEQVLAIALFFGAYSVESELGRLCKMGINGNKSAEEKVMSLLGDEESDLSEIFSPPNKLL</sequence>
<dbReference type="PANTHER" id="PTHR21262">
    <property type="entry name" value="GUANOSINE-3',5'-BIS DIPHOSPHATE 3'-PYROPHOSPHOHYDROLASE"/>
    <property type="match status" value="1"/>
</dbReference>
<evidence type="ECO:0000313" key="2">
    <source>
        <dbReference type="EMBL" id="QEK39387.1"/>
    </source>
</evidence>
<dbReference type="Pfam" id="PF13328">
    <property type="entry name" value="HD_4"/>
    <property type="match status" value="1"/>
</dbReference>
<evidence type="ECO:0000313" key="3">
    <source>
        <dbReference type="Proteomes" id="UP000323844"/>
    </source>
</evidence>
<keyword evidence="2" id="KW-0378">Hydrolase</keyword>
<evidence type="ECO:0000259" key="1">
    <source>
        <dbReference type="SMART" id="SM00471"/>
    </source>
</evidence>
<dbReference type="EMBL" id="CP043312">
    <property type="protein sequence ID" value="QEK39387.1"/>
    <property type="molecule type" value="Genomic_DNA"/>
</dbReference>
<dbReference type="Proteomes" id="UP000323844">
    <property type="component" value="Chromosome"/>
</dbReference>
<gene>
    <name evidence="2" type="ORF">FZC37_00295</name>
</gene>
<feature type="domain" description="HD/PDEase" evidence="1">
    <location>
        <begin position="38"/>
        <end position="144"/>
    </location>
</feature>
<dbReference type="CDD" id="cd00077">
    <property type="entry name" value="HDc"/>
    <property type="match status" value="1"/>
</dbReference>
<dbReference type="AlphaFoldDB" id="A0A5C0UHZ5"/>
<proteinExistence type="predicted"/>